<evidence type="ECO:0000256" key="3">
    <source>
        <dbReference type="SAM" id="SignalP"/>
    </source>
</evidence>
<feature type="signal peptide" evidence="3">
    <location>
        <begin position="1"/>
        <end position="19"/>
    </location>
</feature>
<sequence length="747" mass="74294">MMAAVVGVLVGMVPSPAAANEPSRASTSAPVTYRVTFAARVCDGFEQVSAARVRSDRAEAPRQPGRDSPYAPGQAVDPQVESAAQPGCRPLPGVAFTLGTGRSRGTPLSVVTEPFATKIVTRETTPLLDARGQPTGGTLAGATTISLTAAQRAAAQSRGRLWAQPGTPKDPLPGGGQLAFATLRCAADQRDGANVAWVGFPAQVRHVFCVAYYVTGASVATGTVVVQAALTRPVGYPQPLRLRTDLTYAPDGAARLIVPGGAATLPSRGSGSEVRFTRLATAPGGVPYSMAAEPPSGWTVASLTCTPALGSGVGVSGAAATIALAAGDTVTCTYLLSPPPVTGLVLRAVAEEGAGTFTFAVRGPASADLVATTGPPGEPVYAAGANLTALPAGTYTVSQTLPAEGAWRLASVTCDGQTMPVSGLTATIEIPTAGAPRDCVFRSVRRQGSLTLRLATADAAGAGVFVVAGGSAGLTPVGGFGLTATTPDGSTPTSASGDLPTTLPLGEYDVTAVPALATVSGSWRLTGLSCDEGPGSPAVGLDGPAALTVALTPERPSRTCTASYALLAATQLRLVWSMPDGAAGSTAATGQVLDVACADGASGRLIRAPGAVEAQLPRPLYFAAATTCDITAGQNAPAGLSVTVRTESRPVGDVPVASASPAGGGAAGETAVTGLPTHVTVDLSMAEVVVTVLDGPPAPTSAPPTVVAGGSFPVPPMALVGAGVVLAGAFLLLLVVVRARGQRRDPM</sequence>
<feature type="domain" description="SpaA-like prealbumin fold" evidence="4">
    <location>
        <begin position="345"/>
        <end position="441"/>
    </location>
</feature>
<feature type="transmembrane region" description="Helical" evidence="2">
    <location>
        <begin position="717"/>
        <end position="737"/>
    </location>
</feature>
<protein>
    <recommendedName>
        <fullName evidence="4">SpaA-like prealbumin fold domain-containing protein</fullName>
    </recommendedName>
</protein>
<name>A0ABN2LFX6_9ACTN</name>
<evidence type="ECO:0000259" key="4">
    <source>
        <dbReference type="Pfam" id="PF24514"/>
    </source>
</evidence>
<dbReference type="Pfam" id="PF24514">
    <property type="entry name" value="SpaA_4"/>
    <property type="match status" value="2"/>
</dbReference>
<feature type="domain" description="SpaA-like prealbumin fold" evidence="4">
    <location>
        <begin position="268"/>
        <end position="334"/>
    </location>
</feature>
<accession>A0ABN2LFX6</accession>
<keyword evidence="3" id="KW-0732">Signal</keyword>
<reference evidence="5 6" key="1">
    <citation type="journal article" date="2019" name="Int. J. Syst. Evol. Microbiol.">
        <title>The Global Catalogue of Microorganisms (GCM) 10K type strain sequencing project: providing services to taxonomists for standard genome sequencing and annotation.</title>
        <authorList>
            <consortium name="The Broad Institute Genomics Platform"/>
            <consortium name="The Broad Institute Genome Sequencing Center for Infectious Disease"/>
            <person name="Wu L."/>
            <person name="Ma J."/>
        </authorList>
    </citation>
    <scope>NUCLEOTIDE SEQUENCE [LARGE SCALE GENOMIC DNA]</scope>
    <source>
        <strain evidence="5 6">JCM 13250</strain>
    </source>
</reference>
<feature type="region of interest" description="Disordered" evidence="1">
    <location>
        <begin position="51"/>
        <end position="88"/>
    </location>
</feature>
<feature type="chain" id="PRO_5045666611" description="SpaA-like prealbumin fold domain-containing protein" evidence="3">
    <location>
        <begin position="20"/>
        <end position="747"/>
    </location>
</feature>
<gene>
    <name evidence="5" type="ORF">GCM10009682_06640</name>
</gene>
<evidence type="ECO:0000256" key="2">
    <source>
        <dbReference type="SAM" id="Phobius"/>
    </source>
</evidence>
<dbReference type="InterPro" id="IPR055371">
    <property type="entry name" value="SpaA_PFL_dom_4"/>
</dbReference>
<proteinExistence type="predicted"/>
<evidence type="ECO:0000313" key="5">
    <source>
        <dbReference type="EMBL" id="GAA1787288.1"/>
    </source>
</evidence>
<evidence type="ECO:0000313" key="6">
    <source>
        <dbReference type="Proteomes" id="UP001500218"/>
    </source>
</evidence>
<keyword evidence="2" id="KW-1133">Transmembrane helix</keyword>
<evidence type="ECO:0000256" key="1">
    <source>
        <dbReference type="SAM" id="MobiDB-lite"/>
    </source>
</evidence>
<keyword evidence="2" id="KW-0472">Membrane</keyword>
<keyword evidence="2" id="KW-0812">Transmembrane</keyword>
<dbReference type="EMBL" id="BAAALT010000013">
    <property type="protein sequence ID" value="GAA1787288.1"/>
    <property type="molecule type" value="Genomic_DNA"/>
</dbReference>
<comment type="caution">
    <text evidence="5">The sequence shown here is derived from an EMBL/GenBank/DDBJ whole genome shotgun (WGS) entry which is preliminary data.</text>
</comment>
<organism evidence="5 6">
    <name type="scientific">Luedemannella flava</name>
    <dbReference type="NCBI Taxonomy" id="349316"/>
    <lineage>
        <taxon>Bacteria</taxon>
        <taxon>Bacillati</taxon>
        <taxon>Actinomycetota</taxon>
        <taxon>Actinomycetes</taxon>
        <taxon>Micromonosporales</taxon>
        <taxon>Micromonosporaceae</taxon>
        <taxon>Luedemannella</taxon>
    </lineage>
</organism>
<dbReference type="Proteomes" id="UP001500218">
    <property type="component" value="Unassembled WGS sequence"/>
</dbReference>
<keyword evidence="6" id="KW-1185">Reference proteome</keyword>